<dbReference type="InterPro" id="IPR010160">
    <property type="entry name" value="CRISPR-assoc_prot_Cmr5"/>
</dbReference>
<sequence>MTSLKDANLEIAQFALECVLSVTEDADKDTAESEGKKESQQNHGEEKTQEKYKTLAKKIPVMVQKNGLMNTLAFIFSKHDKEEYEKVFDQIREWSIKNPRTEDIEVLKNLNINVKNDKYIGYLKAVYGLSPKEYRLLTKEIIILFSWIKRFADGSIESENIEGEKICE</sequence>
<accession>A0A2T0B6B1</accession>
<dbReference type="Gene3D" id="1.10.520.30">
    <property type="entry name" value="AF1862-like domain"/>
    <property type="match status" value="1"/>
</dbReference>
<dbReference type="OrthoDB" id="1716617at2"/>
<evidence type="ECO:0000313" key="8">
    <source>
        <dbReference type="Proteomes" id="UP000237798"/>
    </source>
</evidence>
<dbReference type="GO" id="GO:0051607">
    <property type="term" value="P:defense response to virus"/>
    <property type="evidence" value="ECO:0007669"/>
    <property type="project" value="UniProtKB-KW"/>
</dbReference>
<keyword evidence="4" id="KW-0051">Antiviral defense</keyword>
<evidence type="ECO:0000256" key="2">
    <source>
        <dbReference type="ARBA" id="ARBA00006161"/>
    </source>
</evidence>
<proteinExistence type="inferred from homology"/>
<comment type="caution">
    <text evidence="7">The sequence shown here is derived from an EMBL/GenBank/DDBJ whole genome shotgun (WGS) entry which is preliminary data.</text>
</comment>
<evidence type="ECO:0000256" key="1">
    <source>
        <dbReference type="ARBA" id="ARBA00004496"/>
    </source>
</evidence>
<protein>
    <recommendedName>
        <fullName evidence="5">CRISPR type III-B/RAMP module-associated protein Cmr5</fullName>
    </recommendedName>
</protein>
<dbReference type="SUPFAM" id="SSF158568">
    <property type="entry name" value="AF1862-like"/>
    <property type="match status" value="1"/>
</dbReference>
<dbReference type="Pfam" id="PF09701">
    <property type="entry name" value="Cas_Cmr5"/>
    <property type="match status" value="1"/>
</dbReference>
<evidence type="ECO:0000256" key="6">
    <source>
        <dbReference type="SAM" id="MobiDB-lite"/>
    </source>
</evidence>
<feature type="region of interest" description="Disordered" evidence="6">
    <location>
        <begin position="27"/>
        <end position="50"/>
    </location>
</feature>
<dbReference type="GO" id="GO:0005737">
    <property type="term" value="C:cytoplasm"/>
    <property type="evidence" value="ECO:0007669"/>
    <property type="project" value="UniProtKB-SubCell"/>
</dbReference>
<dbReference type="Proteomes" id="UP000237798">
    <property type="component" value="Unassembled WGS sequence"/>
</dbReference>
<dbReference type="EMBL" id="PVXP01000106">
    <property type="protein sequence ID" value="PRR79327.1"/>
    <property type="molecule type" value="Genomic_DNA"/>
</dbReference>
<feature type="compositionally biased region" description="Basic and acidic residues" evidence="6">
    <location>
        <begin position="28"/>
        <end position="50"/>
    </location>
</feature>
<organism evidence="7 8">
    <name type="scientific">Clostridium luticellarii</name>
    <dbReference type="NCBI Taxonomy" id="1691940"/>
    <lineage>
        <taxon>Bacteria</taxon>
        <taxon>Bacillati</taxon>
        <taxon>Bacillota</taxon>
        <taxon>Clostridia</taxon>
        <taxon>Eubacteriales</taxon>
        <taxon>Clostridiaceae</taxon>
        <taxon>Clostridium</taxon>
    </lineage>
</organism>
<evidence type="ECO:0000256" key="4">
    <source>
        <dbReference type="ARBA" id="ARBA00023118"/>
    </source>
</evidence>
<gene>
    <name evidence="7" type="ORF">CLLU_35260</name>
</gene>
<name>A0A2T0B6B1_9CLOT</name>
<keyword evidence="3" id="KW-0963">Cytoplasm</keyword>
<dbReference type="NCBIfam" id="TIGR01881">
    <property type="entry name" value="cas_Cmr5"/>
    <property type="match status" value="1"/>
</dbReference>
<dbReference type="AlphaFoldDB" id="A0A2T0B6B1"/>
<keyword evidence="8" id="KW-1185">Reference proteome</keyword>
<reference evidence="7 8" key="1">
    <citation type="submission" date="2018-03" db="EMBL/GenBank/DDBJ databases">
        <title>Genome sequence of Clostridium luticellarii DSM 29923.</title>
        <authorList>
            <person name="Poehlein A."/>
            <person name="Daniel R."/>
        </authorList>
    </citation>
    <scope>NUCLEOTIDE SEQUENCE [LARGE SCALE GENOMIC DNA]</scope>
    <source>
        <strain evidence="7 8">DSM 29923</strain>
    </source>
</reference>
<evidence type="ECO:0000256" key="3">
    <source>
        <dbReference type="ARBA" id="ARBA00022490"/>
    </source>
</evidence>
<dbReference type="InterPro" id="IPR023101">
    <property type="entry name" value="AF1862-like_dom_sf"/>
</dbReference>
<evidence type="ECO:0000313" key="7">
    <source>
        <dbReference type="EMBL" id="PRR79327.1"/>
    </source>
</evidence>
<comment type="similarity">
    <text evidence="2">Belongs to the CRISPR system Cmr5 family.</text>
</comment>
<dbReference type="RefSeq" id="WP_106011066.1">
    <property type="nucleotide sequence ID" value="NZ_PVXP01000106.1"/>
</dbReference>
<evidence type="ECO:0000256" key="5">
    <source>
        <dbReference type="ARBA" id="ARBA00030001"/>
    </source>
</evidence>
<comment type="subcellular location">
    <subcellularLocation>
        <location evidence="1">Cytoplasm</location>
    </subcellularLocation>
</comment>